<dbReference type="Proteomes" id="UP001501697">
    <property type="component" value="Unassembled WGS sequence"/>
</dbReference>
<reference evidence="3" key="1">
    <citation type="journal article" date="2019" name="Int. J. Syst. Evol. Microbiol.">
        <title>The Global Catalogue of Microorganisms (GCM) 10K type strain sequencing project: providing services to taxonomists for standard genome sequencing and annotation.</title>
        <authorList>
            <consortium name="The Broad Institute Genomics Platform"/>
            <consortium name="The Broad Institute Genome Sequencing Center for Infectious Disease"/>
            <person name="Wu L."/>
            <person name="Ma J."/>
        </authorList>
    </citation>
    <scope>NUCLEOTIDE SEQUENCE [LARGE SCALE GENOMIC DNA]</scope>
    <source>
        <strain evidence="3">JCM 16544</strain>
    </source>
</reference>
<dbReference type="Gene3D" id="2.30.130.40">
    <property type="entry name" value="LON domain-like"/>
    <property type="match status" value="1"/>
</dbReference>
<dbReference type="Pfam" id="PF02190">
    <property type="entry name" value="LON_substr_bdg"/>
    <property type="match status" value="1"/>
</dbReference>
<proteinExistence type="predicted"/>
<gene>
    <name evidence="2" type="ORF">GCM10022200_12440</name>
</gene>
<organism evidence="2 3">
    <name type="scientific">Microbacterium awajiense</name>
    <dbReference type="NCBI Taxonomy" id="415214"/>
    <lineage>
        <taxon>Bacteria</taxon>
        <taxon>Bacillati</taxon>
        <taxon>Actinomycetota</taxon>
        <taxon>Actinomycetes</taxon>
        <taxon>Micrococcales</taxon>
        <taxon>Microbacteriaceae</taxon>
        <taxon>Microbacterium</taxon>
    </lineage>
</organism>
<dbReference type="InterPro" id="IPR003111">
    <property type="entry name" value="Lon_prtase_N"/>
</dbReference>
<evidence type="ECO:0000259" key="1">
    <source>
        <dbReference type="PROSITE" id="PS51787"/>
    </source>
</evidence>
<dbReference type="PROSITE" id="PS51787">
    <property type="entry name" value="LON_N"/>
    <property type="match status" value="1"/>
</dbReference>
<dbReference type="InterPro" id="IPR046336">
    <property type="entry name" value="Lon_prtase_N_sf"/>
</dbReference>
<dbReference type="SMART" id="SM00464">
    <property type="entry name" value="LON"/>
    <property type="match status" value="1"/>
</dbReference>
<dbReference type="EMBL" id="BAAAYU010000003">
    <property type="protein sequence ID" value="GAA3631089.1"/>
    <property type="molecule type" value="Genomic_DNA"/>
</dbReference>
<dbReference type="PANTHER" id="PTHR46732">
    <property type="entry name" value="ATP-DEPENDENT PROTEASE LA (LON) DOMAIN PROTEIN"/>
    <property type="match status" value="1"/>
</dbReference>
<evidence type="ECO:0000313" key="3">
    <source>
        <dbReference type="Proteomes" id="UP001501697"/>
    </source>
</evidence>
<evidence type="ECO:0000313" key="2">
    <source>
        <dbReference type="EMBL" id="GAA3631089.1"/>
    </source>
</evidence>
<feature type="domain" description="Lon N-terminal" evidence="1">
    <location>
        <begin position="4"/>
        <end position="197"/>
    </location>
</feature>
<accession>A0ABP7AFT1</accession>
<comment type="caution">
    <text evidence="2">The sequence shown here is derived from an EMBL/GenBank/DDBJ whole genome shotgun (WGS) entry which is preliminary data.</text>
</comment>
<dbReference type="PANTHER" id="PTHR46732:SF8">
    <property type="entry name" value="ATP-DEPENDENT PROTEASE LA (LON) DOMAIN PROTEIN"/>
    <property type="match status" value="1"/>
</dbReference>
<keyword evidence="3" id="KW-1185">Reference proteome</keyword>
<dbReference type="SUPFAM" id="SSF88697">
    <property type="entry name" value="PUA domain-like"/>
    <property type="match status" value="1"/>
</dbReference>
<dbReference type="InterPro" id="IPR015947">
    <property type="entry name" value="PUA-like_sf"/>
</dbReference>
<protein>
    <submittedName>
        <fullName evidence="2">LON peptidase substrate-binding domain-containing protein</fullName>
    </submittedName>
</protein>
<sequence length="223" mass="23882">MVMDPVAMFPLGSVLFPYTPLALRVFEPRYLTMIGRLLDVEGPEFGVVLIERGHEAGGGDERAEIGVRARVLRIDAGAADLHVIAVGGERIAIDRWLEDDPHPLAEVSPIAALEWDDALAPLLGEAERVVRRLATLASVLDEARWDPGSELSDDPVESAWQLAAMAPLGEYDRYRLLGSTSVGGLLRGVIDLCLDQEPVLIARAADARGAEDGGFQGPEAPGG</sequence>
<name>A0ABP7AFT1_9MICO</name>